<dbReference type="PANTHER" id="PTHR33744">
    <property type="entry name" value="CARBOHYDRATE DIACID REGULATOR"/>
    <property type="match status" value="1"/>
</dbReference>
<dbReference type="InterPro" id="IPR042070">
    <property type="entry name" value="PucR_C-HTH_sf"/>
</dbReference>
<reference evidence="4 5" key="1">
    <citation type="submission" date="2015-09" db="EMBL/GenBank/DDBJ databases">
        <title>Genome sequence, genome mining and natural product profiling of a biocontrol bacterium Streptomyces malaysiensis F913.</title>
        <authorList>
            <person name="Xu Y."/>
            <person name="Wei J."/>
            <person name="Xie J."/>
            <person name="Li T."/>
            <person name="Zhou Z."/>
        </authorList>
    </citation>
    <scope>NUCLEOTIDE SEQUENCE [LARGE SCALE GENOMIC DNA]</scope>
    <source>
        <strain evidence="4 5">F913</strain>
    </source>
</reference>
<dbReference type="AlphaFoldDB" id="A0A2J7YPG3"/>
<name>A0A2J7YPG3_STRMQ</name>
<dbReference type="SUPFAM" id="SSF46689">
    <property type="entry name" value="Homeodomain-like"/>
    <property type="match status" value="1"/>
</dbReference>
<dbReference type="RefSeq" id="WP_102935871.1">
    <property type="nucleotide sequence ID" value="NZ_LJIW01000002.1"/>
</dbReference>
<comment type="caution">
    <text evidence="4">The sequence shown here is derived from an EMBL/GenBank/DDBJ whole genome shotgun (WGS) entry which is preliminary data.</text>
</comment>
<protein>
    <recommendedName>
        <fullName evidence="6">PucR family transcriptional regulator</fullName>
    </recommendedName>
</protein>
<feature type="domain" description="PucR C-terminal helix-turn-helix" evidence="2">
    <location>
        <begin position="339"/>
        <end position="397"/>
    </location>
</feature>
<organism evidence="4 5">
    <name type="scientific">Streptomyces malaysiensis</name>
    <dbReference type="NCBI Taxonomy" id="92644"/>
    <lineage>
        <taxon>Bacteria</taxon>
        <taxon>Bacillati</taxon>
        <taxon>Actinomycetota</taxon>
        <taxon>Actinomycetes</taxon>
        <taxon>Kitasatosporales</taxon>
        <taxon>Streptomycetaceae</taxon>
        <taxon>Streptomyces</taxon>
        <taxon>Streptomyces violaceusniger group</taxon>
    </lineage>
</organism>
<proteinExistence type="inferred from homology"/>
<dbReference type="Proteomes" id="UP000236520">
    <property type="component" value="Unassembled WGS sequence"/>
</dbReference>
<dbReference type="InterPro" id="IPR041522">
    <property type="entry name" value="CdaR_GGDEF"/>
</dbReference>
<dbReference type="Pfam" id="PF13556">
    <property type="entry name" value="HTH_30"/>
    <property type="match status" value="1"/>
</dbReference>
<sequence>MVGDGIQAVVDALATRLGRSVAVDDPAIRLIAASRHFGDEDALRVRSVLDRQIPAELQQQVLASGISDWPGPGILNGDGQYDFAPRLCCPVRCNGILLGFLWLIESVGTIDDVAPGLLALVEEAADSIAVLLYRKMLLHERERSQAESSLRLLLSPDREDRARAVTEIEEDSLLASTAHTAVLVAEIDRNPGEDATVALEAAAEYVERRLTPRSVLGFVRGRRLVLLVSGARPLGDQAARELAAQLRDRFFQLADSARYRCAVGVGGDAQGLEGAADSYRQATTAARAALLLPMFGDVTSWASLGPFALLLRIDLDQLTEDLPFPGVRDLLADPEQQILVSSLEEFLDRAGDVSRTAAALHVHRTTLYHRLKRVEVITGLDLDNGLDRLTLHLALKLSRLSPGRPS</sequence>
<evidence type="ECO:0000256" key="1">
    <source>
        <dbReference type="ARBA" id="ARBA00006754"/>
    </source>
</evidence>
<dbReference type="Gene3D" id="1.10.10.2840">
    <property type="entry name" value="PucR C-terminal helix-turn-helix domain"/>
    <property type="match status" value="1"/>
</dbReference>
<dbReference type="PANTHER" id="PTHR33744:SF1">
    <property type="entry name" value="DNA-BINDING TRANSCRIPTIONAL ACTIVATOR ADER"/>
    <property type="match status" value="1"/>
</dbReference>
<dbReference type="Pfam" id="PF17853">
    <property type="entry name" value="GGDEF_2"/>
    <property type="match status" value="1"/>
</dbReference>
<evidence type="ECO:0000259" key="2">
    <source>
        <dbReference type="Pfam" id="PF13556"/>
    </source>
</evidence>
<evidence type="ECO:0000313" key="5">
    <source>
        <dbReference type="Proteomes" id="UP000236520"/>
    </source>
</evidence>
<gene>
    <name evidence="4" type="ORF">SMF913_25392</name>
</gene>
<dbReference type="InterPro" id="IPR025736">
    <property type="entry name" value="PucR_C-HTH_dom"/>
</dbReference>
<dbReference type="InterPro" id="IPR009057">
    <property type="entry name" value="Homeodomain-like_sf"/>
</dbReference>
<feature type="domain" description="CdaR GGDEF-like" evidence="3">
    <location>
        <begin position="178"/>
        <end position="288"/>
    </location>
</feature>
<comment type="similarity">
    <text evidence="1">Belongs to the CdaR family.</text>
</comment>
<dbReference type="InterPro" id="IPR051448">
    <property type="entry name" value="CdaR-like_regulators"/>
</dbReference>
<accession>A0A2J7YPG3</accession>
<evidence type="ECO:0000259" key="3">
    <source>
        <dbReference type="Pfam" id="PF17853"/>
    </source>
</evidence>
<keyword evidence="5" id="KW-1185">Reference proteome</keyword>
<evidence type="ECO:0000313" key="4">
    <source>
        <dbReference type="EMBL" id="PNG89927.1"/>
    </source>
</evidence>
<dbReference type="EMBL" id="LJIW01000002">
    <property type="protein sequence ID" value="PNG89927.1"/>
    <property type="molecule type" value="Genomic_DNA"/>
</dbReference>
<evidence type="ECO:0008006" key="6">
    <source>
        <dbReference type="Google" id="ProtNLM"/>
    </source>
</evidence>